<protein>
    <recommendedName>
        <fullName evidence="1">SLH domain-containing protein</fullName>
    </recommendedName>
</protein>
<feature type="domain" description="SLH" evidence="1">
    <location>
        <begin position="423"/>
        <end position="479"/>
    </location>
</feature>
<proteinExistence type="predicted"/>
<feature type="domain" description="SLH" evidence="1">
    <location>
        <begin position="287"/>
        <end position="350"/>
    </location>
</feature>
<keyword evidence="3" id="KW-1185">Reference proteome</keyword>
<dbReference type="STRING" id="156892.BM477_06585"/>
<evidence type="ECO:0000259" key="1">
    <source>
        <dbReference type="PROSITE" id="PS51272"/>
    </source>
</evidence>
<reference evidence="3" key="1">
    <citation type="submission" date="2016-11" db="EMBL/GenBank/DDBJ databases">
        <title>Actinomyces gypaetusis sp. nov. isolated from Gypaetus barbatus in Qinghai Tibet Plateau China.</title>
        <authorList>
            <person name="Meng X."/>
        </authorList>
    </citation>
    <scope>NUCLEOTIDE SEQUENCE [LARGE SCALE GENOMIC DNA]</scope>
    <source>
        <strain evidence="3">DSM 15383</strain>
    </source>
</reference>
<dbReference type="OrthoDB" id="9764271at2"/>
<sequence>MGRARYLMVLGLVLGALLAPTPFFVEGAQAAQRRPESDGFERELIIHDELMYQPGWMDEQQIQAFLDRWGAKCKPKPGGPPCLKDVLLDTEPIGKQTMTNRNPQYGPVEEVTVCEAMKGGKQEPAARLIARMSKACNVSPQFLLVTIQKESSLIQQPPRSYDSALGYGCPDGKPCDSTKAGLFKQLYSAAKQIRRYRHISWTYHAGDTRHFEGKRTYTNDAGITVAEYADKCSESVTFANQATASLYQYTPHVTSDAWLYKDKECSKHGDYSFWELHKRYFMRPNLDTNVFSDVQFSDAFSTDIWWMRDNQLTSGWNDGTYRRLEPVQRDAVVAFLYRLHKKSGKTPRPAHSKPLRFADVPAGSQFREEINWASRMGLVNGWDDGTFRPQSPVERGALTAILKRYCGKYSDTCKGAALIQKPADAFFVDVSSGSQFYQEIKWAKQRGLITGWPDGSFRPVNSVNRDAMAAIIHRLSVGP</sequence>
<dbReference type="Pfam" id="PF00395">
    <property type="entry name" value="SLH"/>
    <property type="match status" value="2"/>
</dbReference>
<evidence type="ECO:0000313" key="3">
    <source>
        <dbReference type="Proteomes" id="UP000186465"/>
    </source>
</evidence>
<organism evidence="2 3">
    <name type="scientific">Boudabousia marimammalium</name>
    <dbReference type="NCBI Taxonomy" id="156892"/>
    <lineage>
        <taxon>Bacteria</taxon>
        <taxon>Bacillati</taxon>
        <taxon>Actinomycetota</taxon>
        <taxon>Actinomycetes</taxon>
        <taxon>Actinomycetales</taxon>
        <taxon>Actinomycetaceae</taxon>
        <taxon>Boudabousia</taxon>
    </lineage>
</organism>
<dbReference type="EMBL" id="MPDM01000006">
    <property type="protein sequence ID" value="OKL48118.1"/>
    <property type="molecule type" value="Genomic_DNA"/>
</dbReference>
<dbReference type="Proteomes" id="UP000186465">
    <property type="component" value="Unassembled WGS sequence"/>
</dbReference>
<evidence type="ECO:0000313" key="2">
    <source>
        <dbReference type="EMBL" id="OKL48118.1"/>
    </source>
</evidence>
<accession>A0A1Q5PM26</accession>
<dbReference type="PROSITE" id="PS51272">
    <property type="entry name" value="SLH"/>
    <property type="match status" value="3"/>
</dbReference>
<dbReference type="InterPro" id="IPR001119">
    <property type="entry name" value="SLH_dom"/>
</dbReference>
<feature type="domain" description="SLH" evidence="1">
    <location>
        <begin position="353"/>
        <end position="416"/>
    </location>
</feature>
<gene>
    <name evidence="2" type="ORF">BM477_06585</name>
</gene>
<dbReference type="PANTHER" id="PTHR43308">
    <property type="entry name" value="OUTER MEMBRANE PROTEIN ALPHA-RELATED"/>
    <property type="match status" value="1"/>
</dbReference>
<comment type="caution">
    <text evidence="2">The sequence shown here is derived from an EMBL/GenBank/DDBJ whole genome shotgun (WGS) entry which is preliminary data.</text>
</comment>
<name>A0A1Q5PM26_9ACTO</name>
<dbReference type="RefSeq" id="WP_075361887.1">
    <property type="nucleotide sequence ID" value="NZ_MPDM01000006.1"/>
</dbReference>
<dbReference type="AlphaFoldDB" id="A0A1Q5PM26"/>
<dbReference type="InterPro" id="IPR051465">
    <property type="entry name" value="Cell_Envelope_Struct_Comp"/>
</dbReference>